<dbReference type="RefSeq" id="XP_001873606.1">
    <property type="nucleotide sequence ID" value="XM_001873571.1"/>
</dbReference>
<dbReference type="Proteomes" id="UP000001194">
    <property type="component" value="Unassembled WGS sequence"/>
</dbReference>
<name>B0CP21_LACBS</name>
<dbReference type="AlphaFoldDB" id="B0CP21"/>
<accession>B0CP21</accession>
<dbReference type="HOGENOM" id="CLU_2339132_0_0_1"/>
<protein>
    <submittedName>
        <fullName evidence="1">Predicted protein</fullName>
    </submittedName>
</protein>
<organism evidence="2">
    <name type="scientific">Laccaria bicolor (strain S238N-H82 / ATCC MYA-4686)</name>
    <name type="common">Bicoloured deceiver</name>
    <name type="synonym">Laccaria laccata var. bicolor</name>
    <dbReference type="NCBI Taxonomy" id="486041"/>
    <lineage>
        <taxon>Eukaryota</taxon>
        <taxon>Fungi</taxon>
        <taxon>Dikarya</taxon>
        <taxon>Basidiomycota</taxon>
        <taxon>Agaricomycotina</taxon>
        <taxon>Agaricomycetes</taxon>
        <taxon>Agaricomycetidae</taxon>
        <taxon>Agaricales</taxon>
        <taxon>Agaricineae</taxon>
        <taxon>Hydnangiaceae</taxon>
        <taxon>Laccaria</taxon>
    </lineage>
</organism>
<proteinExistence type="predicted"/>
<reference evidence="1 2" key="1">
    <citation type="journal article" date="2008" name="Nature">
        <title>The genome of Laccaria bicolor provides insights into mycorrhizal symbiosis.</title>
        <authorList>
            <person name="Martin F."/>
            <person name="Aerts A."/>
            <person name="Ahren D."/>
            <person name="Brun A."/>
            <person name="Danchin E.G.J."/>
            <person name="Duchaussoy F."/>
            <person name="Gibon J."/>
            <person name="Kohler A."/>
            <person name="Lindquist E."/>
            <person name="Pereda V."/>
            <person name="Salamov A."/>
            <person name="Shapiro H.J."/>
            <person name="Wuyts J."/>
            <person name="Blaudez D."/>
            <person name="Buee M."/>
            <person name="Brokstein P."/>
            <person name="Canbaeck B."/>
            <person name="Cohen D."/>
            <person name="Courty P.E."/>
            <person name="Coutinho P.M."/>
            <person name="Delaruelle C."/>
            <person name="Detter J.C."/>
            <person name="Deveau A."/>
            <person name="DiFazio S."/>
            <person name="Duplessis S."/>
            <person name="Fraissinet-Tachet L."/>
            <person name="Lucic E."/>
            <person name="Frey-Klett P."/>
            <person name="Fourrey C."/>
            <person name="Feussner I."/>
            <person name="Gay G."/>
            <person name="Grimwood J."/>
            <person name="Hoegger P.J."/>
            <person name="Jain P."/>
            <person name="Kilaru S."/>
            <person name="Labbe J."/>
            <person name="Lin Y.C."/>
            <person name="Legue V."/>
            <person name="Le Tacon F."/>
            <person name="Marmeisse R."/>
            <person name="Melayah D."/>
            <person name="Montanini B."/>
            <person name="Muratet M."/>
            <person name="Nehls U."/>
            <person name="Niculita-Hirzel H."/>
            <person name="Oudot-Le Secq M.P."/>
            <person name="Peter M."/>
            <person name="Quesneville H."/>
            <person name="Rajashekar B."/>
            <person name="Reich M."/>
            <person name="Rouhier N."/>
            <person name="Schmutz J."/>
            <person name="Yin T."/>
            <person name="Chalot M."/>
            <person name="Henrissat B."/>
            <person name="Kuees U."/>
            <person name="Lucas S."/>
            <person name="Van de Peer Y."/>
            <person name="Podila G.K."/>
            <person name="Polle A."/>
            <person name="Pukkila P.J."/>
            <person name="Richardson P.M."/>
            <person name="Rouze P."/>
            <person name="Sanders I.R."/>
            <person name="Stajich J.E."/>
            <person name="Tunlid A."/>
            <person name="Tuskan G."/>
            <person name="Grigoriev I.V."/>
        </authorList>
    </citation>
    <scope>NUCLEOTIDE SEQUENCE [LARGE SCALE GENOMIC DNA]</scope>
    <source>
        <strain evidence="2">S238N-H82 / ATCC MYA-4686</strain>
    </source>
</reference>
<dbReference type="GeneID" id="6069362"/>
<evidence type="ECO:0000313" key="2">
    <source>
        <dbReference type="Proteomes" id="UP000001194"/>
    </source>
</evidence>
<evidence type="ECO:0000313" key="1">
    <source>
        <dbReference type="EMBL" id="EDR15398.1"/>
    </source>
</evidence>
<gene>
    <name evidence="1" type="ORF">LACBIDRAFT_301687</name>
</gene>
<keyword evidence="2" id="KW-1185">Reference proteome</keyword>
<dbReference type="OrthoDB" id="10386942at2759"/>
<dbReference type="EMBL" id="DS547091">
    <property type="protein sequence ID" value="EDR15398.1"/>
    <property type="molecule type" value="Genomic_DNA"/>
</dbReference>
<sequence length="104" mass="11732">MCQKKMNPLTNLVVPKAVIEVPETTTLPSLPQTSHVAPIAKKGRPLVPSDTLTTAHNLYMQDYVKEYPDTTLDEFHIAFAKLIQKNVRYICRLHRTNTSGNLDV</sequence>
<dbReference type="KEGG" id="lbc:LACBIDRAFT_301687"/>
<dbReference type="InParanoid" id="B0CP21"/>